<dbReference type="InterPro" id="IPR050546">
    <property type="entry name" value="Glycosyl_Hydrlase_16"/>
</dbReference>
<dbReference type="PROSITE" id="PS51318">
    <property type="entry name" value="TAT"/>
    <property type="match status" value="1"/>
</dbReference>
<evidence type="ECO:0000313" key="3">
    <source>
        <dbReference type="EMBL" id="KTG11022.1"/>
    </source>
</evidence>
<dbReference type="AlphaFoldDB" id="A0A0W1RBG9"/>
<dbReference type="Gene3D" id="2.60.120.200">
    <property type="match status" value="1"/>
</dbReference>
<proteinExistence type="predicted"/>
<dbReference type="EMBL" id="LOPU01000016">
    <property type="protein sequence ID" value="KTG11022.1"/>
    <property type="molecule type" value="Genomic_DNA"/>
</dbReference>
<sequence length="607" mass="64804">MAREKLSGETHSDEKEDDSGLLDRRDYLKLTGASAAALGGIGAGASSVAAVTEGGPANQDEWTLAFEDTFDSGSLDTSNWGIGFGWGMETNASPESISEEYVNITDGQLRIGASPDNGVEAGAVNTKDKQYFGPGSYWEAKIKFPKRVGFLPAFWAKPNSEAWPPEIDFVELFQTDGSSDDYTESHHHIHYSSDTQPNGPHEDDGASYDVGDDLTENFHIYGCEWQEDAIRTYVDGQLVAERTADTIVESCNNGAPFYMMFTIHIDRVGTTDRSANWDEEMVVDWARVWEYGNDGSSDGGSDDGSSGDDSGNTDDSDNTDGSEGDSSGDDSEAREHFLWLRSEYDGGEASFEFSASGGNIDLQTNFSAEYTVSDDRTSASGTVTERSNDLPGFWYDGEITEFDYSGPLQVFIDNQYVDPDTLPEAESDGRGDTGEDDETGSSLPNTLTIDTSGSSGTTNYELSVSGSLEADSGASNEASISSGSASGSVSNGQATFGFEGELEALSLDGDAAVSVNGQPVQLLRVRRSADSNGLVKYIVESTGRLLKADVPRSSINPDDEVGSSKIFGKVVGGTDAYWLLEGEITDVSAFGGDVVTTLDGAETDFTN</sequence>
<reference evidence="3 4" key="1">
    <citation type="submission" date="2015-12" db="EMBL/GenBank/DDBJ databases">
        <title>Haloprofundus marisrubri gen. nov., sp. nov., an extremely halophilic archaeon isolated from the Discovery deep brine-seawater interface in the Red Sea.</title>
        <authorList>
            <person name="Zhang G."/>
            <person name="Stingl U."/>
            <person name="Rashid M."/>
        </authorList>
    </citation>
    <scope>NUCLEOTIDE SEQUENCE [LARGE SCALE GENOMIC DNA]</scope>
    <source>
        <strain evidence="3 4">SB9</strain>
    </source>
</reference>
<dbReference type="RefSeq" id="WP_058580821.1">
    <property type="nucleotide sequence ID" value="NZ_LOPU01000016.1"/>
</dbReference>
<name>A0A0W1RBG9_9EURY</name>
<feature type="region of interest" description="Disordered" evidence="1">
    <location>
        <begin position="419"/>
        <end position="491"/>
    </location>
</feature>
<dbReference type="GO" id="GO:0004553">
    <property type="term" value="F:hydrolase activity, hydrolyzing O-glycosyl compounds"/>
    <property type="evidence" value="ECO:0007669"/>
    <property type="project" value="InterPro"/>
</dbReference>
<feature type="domain" description="GH16" evidence="2">
    <location>
        <begin position="51"/>
        <end position="294"/>
    </location>
</feature>
<feature type="compositionally biased region" description="Polar residues" evidence="1">
    <location>
        <begin position="443"/>
        <end position="466"/>
    </location>
</feature>
<feature type="region of interest" description="Disordered" evidence="1">
    <location>
        <begin position="1"/>
        <end position="22"/>
    </location>
</feature>
<protein>
    <recommendedName>
        <fullName evidence="2">GH16 domain-containing protein</fullName>
    </recommendedName>
</protein>
<accession>A0A0W1RBG9</accession>
<feature type="compositionally biased region" description="Acidic residues" evidence="1">
    <location>
        <begin position="311"/>
        <end position="330"/>
    </location>
</feature>
<dbReference type="PANTHER" id="PTHR10963">
    <property type="entry name" value="GLYCOSYL HYDROLASE-RELATED"/>
    <property type="match status" value="1"/>
</dbReference>
<evidence type="ECO:0000256" key="1">
    <source>
        <dbReference type="SAM" id="MobiDB-lite"/>
    </source>
</evidence>
<comment type="caution">
    <text evidence="3">The sequence shown here is derived from an EMBL/GenBank/DDBJ whole genome shotgun (WGS) entry which is preliminary data.</text>
</comment>
<gene>
    <name evidence="3" type="ORF">AUR64_07605</name>
</gene>
<dbReference type="CDD" id="cd08023">
    <property type="entry name" value="GH16_laminarinase_like"/>
    <property type="match status" value="1"/>
</dbReference>
<dbReference type="Proteomes" id="UP000054387">
    <property type="component" value="Unassembled WGS sequence"/>
</dbReference>
<dbReference type="InterPro" id="IPR006311">
    <property type="entry name" value="TAT_signal"/>
</dbReference>
<feature type="region of interest" description="Disordered" evidence="1">
    <location>
        <begin position="293"/>
        <end position="332"/>
    </location>
</feature>
<dbReference type="InterPro" id="IPR013320">
    <property type="entry name" value="ConA-like_dom_sf"/>
</dbReference>
<feature type="compositionally biased region" description="Low complexity" evidence="1">
    <location>
        <begin position="472"/>
        <end position="491"/>
    </location>
</feature>
<dbReference type="GO" id="GO:0005975">
    <property type="term" value="P:carbohydrate metabolic process"/>
    <property type="evidence" value="ECO:0007669"/>
    <property type="project" value="InterPro"/>
</dbReference>
<organism evidence="3 4">
    <name type="scientific">Haloprofundus marisrubri</name>
    <dbReference type="NCBI Taxonomy" id="1514971"/>
    <lineage>
        <taxon>Archaea</taxon>
        <taxon>Methanobacteriati</taxon>
        <taxon>Methanobacteriota</taxon>
        <taxon>Stenosarchaea group</taxon>
        <taxon>Halobacteria</taxon>
        <taxon>Halobacteriales</taxon>
        <taxon>Haloferacaceae</taxon>
        <taxon>Haloprofundus</taxon>
    </lineage>
</organism>
<dbReference type="OrthoDB" id="8638at2157"/>
<evidence type="ECO:0000259" key="2">
    <source>
        <dbReference type="PROSITE" id="PS51762"/>
    </source>
</evidence>
<feature type="compositionally biased region" description="Basic and acidic residues" evidence="1">
    <location>
        <begin position="1"/>
        <end position="14"/>
    </location>
</feature>
<keyword evidence="4" id="KW-1185">Reference proteome</keyword>
<dbReference type="PANTHER" id="PTHR10963:SF60">
    <property type="entry name" value="GRAM-NEGATIVE BACTERIA-BINDING PROTEIN 1-RELATED"/>
    <property type="match status" value="1"/>
</dbReference>
<feature type="region of interest" description="Disordered" evidence="1">
    <location>
        <begin position="180"/>
        <end position="206"/>
    </location>
</feature>
<dbReference type="InterPro" id="IPR000757">
    <property type="entry name" value="Beta-glucanase-like"/>
</dbReference>
<dbReference type="SUPFAM" id="SSF49899">
    <property type="entry name" value="Concanavalin A-like lectins/glucanases"/>
    <property type="match status" value="1"/>
</dbReference>
<dbReference type="Pfam" id="PF00722">
    <property type="entry name" value="Glyco_hydro_16"/>
    <property type="match status" value="1"/>
</dbReference>
<evidence type="ECO:0000313" key="4">
    <source>
        <dbReference type="Proteomes" id="UP000054387"/>
    </source>
</evidence>
<dbReference type="PROSITE" id="PS51762">
    <property type="entry name" value="GH16_2"/>
    <property type="match status" value="1"/>
</dbReference>
<dbReference type="STRING" id="1514971.AUR64_07605"/>